<feature type="region of interest" description="Disordered" evidence="4">
    <location>
        <begin position="442"/>
        <end position="523"/>
    </location>
</feature>
<dbReference type="SUPFAM" id="SSF50978">
    <property type="entry name" value="WD40 repeat-like"/>
    <property type="match status" value="1"/>
</dbReference>
<keyword evidence="1 3" id="KW-0853">WD repeat</keyword>
<accession>A0AAD5BIL0</accession>
<keyword evidence="6" id="KW-1185">Reference proteome</keyword>
<dbReference type="Proteomes" id="UP001204833">
    <property type="component" value="Unassembled WGS sequence"/>
</dbReference>
<dbReference type="PANTHER" id="PTHR22838:SF0">
    <property type="entry name" value="WD REPEAT-CONTAINING PROTEIN 26"/>
    <property type="match status" value="1"/>
</dbReference>
<evidence type="ECO:0000256" key="2">
    <source>
        <dbReference type="ARBA" id="ARBA00022737"/>
    </source>
</evidence>
<feature type="repeat" description="WD" evidence="3">
    <location>
        <begin position="653"/>
        <end position="679"/>
    </location>
</feature>
<comment type="caution">
    <text evidence="5">The sequence shown here is derived from an EMBL/GenBank/DDBJ whole genome shotgun (WGS) entry which is preliminary data.</text>
</comment>
<dbReference type="GeneID" id="76148873"/>
<dbReference type="InterPro" id="IPR051350">
    <property type="entry name" value="WD_repeat-ST_regulator"/>
</dbReference>
<sequence length="722" mass="82249">MSDGLTTPKTPDFQVQVMIKTLRQLGYDRLSSDLLHEYRTQVQTDNASDIPVLLSWFHNALRTNNYRTVEDYLASISQTGHEEFIHITNYTGEDHKSVVNSVLYMVRRMDYWCNHKGDSEYSYLWDKLLPLLDEINIDSIRELYDAQILDQLKYENEAEVLTNEGTPLHKAFFNLPGAGSNIQEVQDAVFKKVFKNSHLVFNSPTHVPSLSTIIDQAVKYQQSQSPFYLPPRTKHDWRKSLSAQNPNPSPTTNNFNCDQLHCTLTDHLDEVWFLKFSPSGKYLVTGSLDGRLILYNVHENFQRIKIMEPTNAADSAAFAPFSVKPSSGKTKAVIYCCWDPKEQYLVSCCLDTVVRIWSIGDIDRKRITRSEANTSHEIKLMTCFTLGQDIKTWSCEFLPYRKETSFSSSTPQFVIGSPDKALKVFDCYGVEVFDFYGNLEGDDEEKRQNQGHRSGVLDPYTSSATTSPSSSRRTHDITNNTDGEAVIEDANDVNDEDEDEDEDVDDIHNDEDHDDGNRKDDISMKEADAKSTFTESAFNRINDLAITPDGKFLITANNDKKLLFYRIPDVFNDEATTKRLACINLRGRLTSCSVSSNGKYVLINSAPEELQVWDISPLLHHNPPILYRKYIGHSQSTYIVRSSFGYLNEETGEEELVLSGSDDGYVYFWHLHTGQLITRIKAHIDLCNAVDWNLRGSVVRNNDYGKMWGSVGDDKLVKIWGA</sequence>
<feature type="compositionally biased region" description="Basic and acidic residues" evidence="4">
    <location>
        <begin position="506"/>
        <end position="523"/>
    </location>
</feature>
<dbReference type="InterPro" id="IPR001680">
    <property type="entry name" value="WD40_rpt"/>
</dbReference>
<keyword evidence="2" id="KW-0677">Repeat</keyword>
<evidence type="ECO:0000313" key="6">
    <source>
        <dbReference type="Proteomes" id="UP001204833"/>
    </source>
</evidence>
<dbReference type="PROSITE" id="PS50294">
    <property type="entry name" value="WD_REPEATS_REGION"/>
    <property type="match status" value="1"/>
</dbReference>
<evidence type="ECO:0000313" key="5">
    <source>
        <dbReference type="EMBL" id="KAI5965021.1"/>
    </source>
</evidence>
<protein>
    <recommendedName>
        <fullName evidence="7">WD40 repeat-like protein</fullName>
    </recommendedName>
</protein>
<evidence type="ECO:0000256" key="1">
    <source>
        <dbReference type="ARBA" id="ARBA00022574"/>
    </source>
</evidence>
<dbReference type="GO" id="GO:0034657">
    <property type="term" value="C:GID complex"/>
    <property type="evidence" value="ECO:0007669"/>
    <property type="project" value="TreeGrafter"/>
</dbReference>
<feature type="compositionally biased region" description="Low complexity" evidence="4">
    <location>
        <begin position="461"/>
        <end position="471"/>
    </location>
</feature>
<name>A0AAD5BIL0_9ASCO</name>
<dbReference type="EMBL" id="JAIHNG010000046">
    <property type="protein sequence ID" value="KAI5965021.1"/>
    <property type="molecule type" value="Genomic_DNA"/>
</dbReference>
<dbReference type="GO" id="GO:0043161">
    <property type="term" value="P:proteasome-mediated ubiquitin-dependent protein catabolic process"/>
    <property type="evidence" value="ECO:0007669"/>
    <property type="project" value="TreeGrafter"/>
</dbReference>
<dbReference type="Pfam" id="PF00400">
    <property type="entry name" value="WD40"/>
    <property type="match status" value="3"/>
</dbReference>
<gene>
    <name evidence="5" type="ORF">KGF57_000814</name>
</gene>
<feature type="compositionally biased region" description="Acidic residues" evidence="4">
    <location>
        <begin position="485"/>
        <end position="505"/>
    </location>
</feature>
<proteinExistence type="predicted"/>
<dbReference type="Gene3D" id="2.130.10.10">
    <property type="entry name" value="YVTN repeat-like/Quinoprotein amine dehydrogenase"/>
    <property type="match status" value="2"/>
</dbReference>
<reference evidence="5 6" key="1">
    <citation type="journal article" date="2022" name="DNA Res.">
        <title>Genome analysis of five recently described species of the CUG-Ser clade uncovers Candida theae as a new hybrid lineage with pathogenic potential in the Candida parapsilosis species complex.</title>
        <authorList>
            <person name="Mixao V."/>
            <person name="Del Olmo V."/>
            <person name="Hegedusova E."/>
            <person name="Saus E."/>
            <person name="Pryszcz L."/>
            <person name="Cillingova A."/>
            <person name="Nosek J."/>
            <person name="Gabaldon T."/>
        </authorList>
    </citation>
    <scope>NUCLEOTIDE SEQUENCE [LARGE SCALE GENOMIC DNA]</scope>
    <source>
        <strain evidence="5 6">CBS 12239</strain>
    </source>
</reference>
<dbReference type="RefSeq" id="XP_051610588.1">
    <property type="nucleotide sequence ID" value="XM_051755322.1"/>
</dbReference>
<evidence type="ECO:0008006" key="7">
    <source>
        <dbReference type="Google" id="ProtNLM"/>
    </source>
</evidence>
<dbReference type="InterPro" id="IPR036322">
    <property type="entry name" value="WD40_repeat_dom_sf"/>
</dbReference>
<dbReference type="SMART" id="SM00320">
    <property type="entry name" value="WD40"/>
    <property type="match status" value="7"/>
</dbReference>
<organism evidence="5 6">
    <name type="scientific">Candida theae</name>
    <dbReference type="NCBI Taxonomy" id="1198502"/>
    <lineage>
        <taxon>Eukaryota</taxon>
        <taxon>Fungi</taxon>
        <taxon>Dikarya</taxon>
        <taxon>Ascomycota</taxon>
        <taxon>Saccharomycotina</taxon>
        <taxon>Pichiomycetes</taxon>
        <taxon>Debaryomycetaceae</taxon>
        <taxon>Candida/Lodderomyces clade</taxon>
        <taxon>Candida</taxon>
    </lineage>
</organism>
<evidence type="ECO:0000256" key="4">
    <source>
        <dbReference type="SAM" id="MobiDB-lite"/>
    </source>
</evidence>
<feature type="repeat" description="WD" evidence="3">
    <location>
        <begin position="264"/>
        <end position="297"/>
    </location>
</feature>
<dbReference type="InterPro" id="IPR015943">
    <property type="entry name" value="WD40/YVTN_repeat-like_dom_sf"/>
</dbReference>
<dbReference type="PANTHER" id="PTHR22838">
    <property type="entry name" value="WD REPEAT PROTEIN 26-RELATED"/>
    <property type="match status" value="1"/>
</dbReference>
<dbReference type="AlphaFoldDB" id="A0AAD5BIL0"/>
<evidence type="ECO:0000256" key="3">
    <source>
        <dbReference type="PROSITE-ProRule" id="PRU00221"/>
    </source>
</evidence>
<dbReference type="PROSITE" id="PS50082">
    <property type="entry name" value="WD_REPEATS_2"/>
    <property type="match status" value="2"/>
</dbReference>